<dbReference type="EMBL" id="SMYL01000009">
    <property type="protein sequence ID" value="TDK63569.1"/>
    <property type="molecule type" value="Genomic_DNA"/>
</dbReference>
<reference evidence="1 2" key="1">
    <citation type="submission" date="2019-03" db="EMBL/GenBank/DDBJ databases">
        <title>Sapientia aquatica gen. nov., sp. nov., isolated from a crater lake.</title>
        <authorList>
            <person name="Felfoldi T."/>
            <person name="Szabo A."/>
            <person name="Toth E."/>
            <person name="Schumann P."/>
            <person name="Keki Z."/>
            <person name="Marialigeti K."/>
            <person name="Mathe I."/>
        </authorList>
    </citation>
    <scope>NUCLEOTIDE SEQUENCE [LARGE SCALE GENOMIC DNA]</scope>
    <source>
        <strain evidence="1 2">SA-152</strain>
    </source>
</reference>
<evidence type="ECO:0000313" key="2">
    <source>
        <dbReference type="Proteomes" id="UP000294829"/>
    </source>
</evidence>
<organism evidence="1 2">
    <name type="scientific">Sapientia aquatica</name>
    <dbReference type="NCBI Taxonomy" id="1549640"/>
    <lineage>
        <taxon>Bacteria</taxon>
        <taxon>Pseudomonadati</taxon>
        <taxon>Pseudomonadota</taxon>
        <taxon>Betaproteobacteria</taxon>
        <taxon>Burkholderiales</taxon>
        <taxon>Oxalobacteraceae</taxon>
        <taxon>Sapientia</taxon>
    </lineage>
</organism>
<evidence type="ECO:0000313" key="1">
    <source>
        <dbReference type="EMBL" id="TDK63569.1"/>
    </source>
</evidence>
<name>A0A4R5VWE4_9BURK</name>
<dbReference type="Proteomes" id="UP000294829">
    <property type="component" value="Unassembled WGS sequence"/>
</dbReference>
<comment type="caution">
    <text evidence="1">The sequence shown here is derived from an EMBL/GenBank/DDBJ whole genome shotgun (WGS) entry which is preliminary data.</text>
</comment>
<dbReference type="RefSeq" id="WP_133330094.1">
    <property type="nucleotide sequence ID" value="NZ_SMYL01000009.1"/>
</dbReference>
<dbReference type="AlphaFoldDB" id="A0A4R5VWE4"/>
<keyword evidence="2" id="KW-1185">Reference proteome</keyword>
<sequence>MRKPFLEMEEIIKAYIYIYLNVWKMQNRDITDDPRTHELFRIHGWTLEEYQKEAKNHPEQKAALEFKMLGIIKEMNEILDEAHARMSIEEDEDEQ</sequence>
<gene>
    <name evidence="1" type="ORF">E2I14_15320</name>
</gene>
<protein>
    <submittedName>
        <fullName evidence="1">Uncharacterized protein</fullName>
    </submittedName>
</protein>
<proteinExistence type="predicted"/>
<accession>A0A4R5VWE4</accession>